<reference evidence="1" key="2">
    <citation type="submission" date="2020-10" db="EMBL/GenBank/DDBJ databases">
        <authorList>
            <person name="Cooper E.A."/>
            <person name="Brenton Z.W."/>
            <person name="Flinn B.S."/>
            <person name="Jenkins J."/>
            <person name="Shu S."/>
            <person name="Flowers D."/>
            <person name="Luo F."/>
            <person name="Wang Y."/>
            <person name="Xia P."/>
            <person name="Barry K."/>
            <person name="Daum C."/>
            <person name="Lipzen A."/>
            <person name="Yoshinaga Y."/>
            <person name="Schmutz J."/>
            <person name="Saski C."/>
            <person name="Vermerris W."/>
            <person name="Kresovich S."/>
        </authorList>
    </citation>
    <scope>NUCLEOTIDE SEQUENCE</scope>
</reference>
<name>A0A921PZH8_SORBI</name>
<reference evidence="1" key="1">
    <citation type="journal article" date="2019" name="BMC Genomics">
        <title>A new reference genome for Sorghum bicolor reveals high levels of sequence similarity between sweet and grain genotypes: implications for the genetics of sugar metabolism.</title>
        <authorList>
            <person name="Cooper E.A."/>
            <person name="Brenton Z.W."/>
            <person name="Flinn B.S."/>
            <person name="Jenkins J."/>
            <person name="Shu S."/>
            <person name="Flowers D."/>
            <person name="Luo F."/>
            <person name="Wang Y."/>
            <person name="Xia P."/>
            <person name="Barry K."/>
            <person name="Daum C."/>
            <person name="Lipzen A."/>
            <person name="Yoshinaga Y."/>
            <person name="Schmutz J."/>
            <person name="Saski C."/>
            <person name="Vermerris W."/>
            <person name="Kresovich S."/>
        </authorList>
    </citation>
    <scope>NUCLEOTIDE SEQUENCE</scope>
</reference>
<sequence>MGTLLKQNKNKVHRSHTWILEWKTSCMSRNITSHIRRPKIIIQMPPCEWVTYQPPTSSSEVIKDCSILQAPQHSEHWWLLRVPTLVVVYFVKRPFELLESTRSPNLSAPSLPTRKP</sequence>
<gene>
    <name evidence="1" type="ORF">BDA96_10G066000</name>
</gene>
<dbReference type="AlphaFoldDB" id="A0A921PZH8"/>
<proteinExistence type="predicted"/>
<protein>
    <submittedName>
        <fullName evidence="1">Uncharacterized protein</fullName>
    </submittedName>
</protein>
<comment type="caution">
    <text evidence="1">The sequence shown here is derived from an EMBL/GenBank/DDBJ whole genome shotgun (WGS) entry which is preliminary data.</text>
</comment>
<evidence type="ECO:0000313" key="2">
    <source>
        <dbReference type="Proteomes" id="UP000807115"/>
    </source>
</evidence>
<dbReference type="Proteomes" id="UP000807115">
    <property type="component" value="Chromosome 10"/>
</dbReference>
<organism evidence="1 2">
    <name type="scientific">Sorghum bicolor</name>
    <name type="common">Sorghum</name>
    <name type="synonym">Sorghum vulgare</name>
    <dbReference type="NCBI Taxonomy" id="4558"/>
    <lineage>
        <taxon>Eukaryota</taxon>
        <taxon>Viridiplantae</taxon>
        <taxon>Streptophyta</taxon>
        <taxon>Embryophyta</taxon>
        <taxon>Tracheophyta</taxon>
        <taxon>Spermatophyta</taxon>
        <taxon>Magnoliopsida</taxon>
        <taxon>Liliopsida</taxon>
        <taxon>Poales</taxon>
        <taxon>Poaceae</taxon>
        <taxon>PACMAD clade</taxon>
        <taxon>Panicoideae</taxon>
        <taxon>Andropogonodae</taxon>
        <taxon>Andropogoneae</taxon>
        <taxon>Sorghinae</taxon>
        <taxon>Sorghum</taxon>
    </lineage>
</organism>
<accession>A0A921PZH8</accession>
<dbReference type="EMBL" id="CM027689">
    <property type="protein sequence ID" value="KAG0513033.1"/>
    <property type="molecule type" value="Genomic_DNA"/>
</dbReference>
<evidence type="ECO:0000313" key="1">
    <source>
        <dbReference type="EMBL" id="KAG0513033.1"/>
    </source>
</evidence>